<evidence type="ECO:0000256" key="10">
    <source>
        <dbReference type="SAM" id="Phobius"/>
    </source>
</evidence>
<keyword evidence="5 10" id="KW-0812">Transmembrane</keyword>
<dbReference type="EMBL" id="SGWW01000003">
    <property type="protein sequence ID" value="RZS56122.1"/>
    <property type="molecule type" value="Genomic_DNA"/>
</dbReference>
<dbReference type="GO" id="GO:0005886">
    <property type="term" value="C:plasma membrane"/>
    <property type="evidence" value="ECO:0007669"/>
    <property type="project" value="UniProtKB-SubCell"/>
</dbReference>
<feature type="transmembrane region" description="Helical" evidence="10">
    <location>
        <begin position="499"/>
        <end position="522"/>
    </location>
</feature>
<dbReference type="InterPro" id="IPR050277">
    <property type="entry name" value="Sodium:Solute_Symporter"/>
</dbReference>
<comment type="similarity">
    <text evidence="2 9">Belongs to the sodium:solute symporter (SSF) (TC 2.A.21) family.</text>
</comment>
<accession>A0A4Q7LPE7</accession>
<evidence type="ECO:0000256" key="8">
    <source>
        <dbReference type="ARBA" id="ARBA00023136"/>
    </source>
</evidence>
<dbReference type="PANTHER" id="PTHR48086">
    <property type="entry name" value="SODIUM/PROLINE SYMPORTER-RELATED"/>
    <property type="match status" value="1"/>
</dbReference>
<keyword evidence="8 10" id="KW-0472">Membrane</keyword>
<dbReference type="Proteomes" id="UP000293519">
    <property type="component" value="Unassembled WGS sequence"/>
</dbReference>
<evidence type="ECO:0000256" key="5">
    <source>
        <dbReference type="ARBA" id="ARBA00022692"/>
    </source>
</evidence>
<dbReference type="GO" id="GO:0015293">
    <property type="term" value="F:symporter activity"/>
    <property type="evidence" value="ECO:0007669"/>
    <property type="project" value="UniProtKB-KW"/>
</dbReference>
<dbReference type="CDD" id="cd11480">
    <property type="entry name" value="SLC5sbd_u4"/>
    <property type="match status" value="1"/>
</dbReference>
<keyword evidence="4" id="KW-1003">Cell membrane</keyword>
<evidence type="ECO:0000313" key="12">
    <source>
        <dbReference type="Proteomes" id="UP000293519"/>
    </source>
</evidence>
<evidence type="ECO:0000256" key="3">
    <source>
        <dbReference type="ARBA" id="ARBA00022448"/>
    </source>
</evidence>
<reference evidence="11 12" key="1">
    <citation type="journal article" date="2015" name="Stand. Genomic Sci.">
        <title>Genomic Encyclopedia of Bacterial and Archaeal Type Strains, Phase III: the genomes of soil and plant-associated and newly described type strains.</title>
        <authorList>
            <person name="Whitman W.B."/>
            <person name="Woyke T."/>
            <person name="Klenk H.P."/>
            <person name="Zhou Y."/>
            <person name="Lilburn T.G."/>
            <person name="Beck B.J."/>
            <person name="De Vos P."/>
            <person name="Vandamme P."/>
            <person name="Eisen J.A."/>
            <person name="Garrity G."/>
            <person name="Hugenholtz P."/>
            <person name="Kyrpides N.C."/>
        </authorList>
    </citation>
    <scope>NUCLEOTIDE SEQUENCE [LARGE SCALE GENOMIC DNA]</scope>
    <source>
        <strain evidence="11 12">CV2</strain>
    </source>
</reference>
<feature type="transmembrane region" description="Helical" evidence="10">
    <location>
        <begin position="78"/>
        <end position="102"/>
    </location>
</feature>
<dbReference type="PANTHER" id="PTHR48086:SF6">
    <property type="entry name" value="CATION_ACETATE SYMPORTER ACTP"/>
    <property type="match status" value="1"/>
</dbReference>
<feature type="transmembrane region" description="Helical" evidence="10">
    <location>
        <begin position="256"/>
        <end position="275"/>
    </location>
</feature>
<feature type="transmembrane region" description="Helical" evidence="10">
    <location>
        <begin position="108"/>
        <end position="129"/>
    </location>
</feature>
<feature type="transmembrane region" description="Helical" evidence="10">
    <location>
        <begin position="216"/>
        <end position="236"/>
    </location>
</feature>
<comment type="caution">
    <text evidence="11">The sequence shown here is derived from an EMBL/GenBank/DDBJ whole genome shotgun (WGS) entry which is preliminary data.</text>
</comment>
<feature type="transmembrane region" description="Helical" evidence="10">
    <location>
        <begin position="348"/>
        <end position="376"/>
    </location>
</feature>
<dbReference type="GO" id="GO:0015123">
    <property type="term" value="F:acetate transmembrane transporter activity"/>
    <property type="evidence" value="ECO:0007669"/>
    <property type="project" value="TreeGrafter"/>
</dbReference>
<feature type="transmembrane region" description="Helical" evidence="10">
    <location>
        <begin position="186"/>
        <end position="204"/>
    </location>
</feature>
<feature type="transmembrane region" description="Helical" evidence="10">
    <location>
        <begin position="388"/>
        <end position="406"/>
    </location>
</feature>
<dbReference type="AlphaFoldDB" id="A0A4Q7LPE7"/>
<keyword evidence="6" id="KW-0769">Symport</keyword>
<dbReference type="GO" id="GO:0006847">
    <property type="term" value="P:plasma membrane acetate transport"/>
    <property type="evidence" value="ECO:0007669"/>
    <property type="project" value="TreeGrafter"/>
</dbReference>
<evidence type="ECO:0000256" key="4">
    <source>
        <dbReference type="ARBA" id="ARBA00022475"/>
    </source>
</evidence>
<evidence type="ECO:0000256" key="1">
    <source>
        <dbReference type="ARBA" id="ARBA00004651"/>
    </source>
</evidence>
<comment type="subcellular location">
    <subcellularLocation>
        <location evidence="1">Cell membrane</location>
        <topology evidence="1">Multi-pass membrane protein</topology>
    </subcellularLocation>
</comment>
<feature type="transmembrane region" description="Helical" evidence="10">
    <location>
        <begin position="443"/>
        <end position="464"/>
    </location>
</feature>
<feature type="transmembrane region" description="Helical" evidence="10">
    <location>
        <begin position="296"/>
        <end position="315"/>
    </location>
</feature>
<evidence type="ECO:0000256" key="7">
    <source>
        <dbReference type="ARBA" id="ARBA00022989"/>
    </source>
</evidence>
<keyword evidence="7 10" id="KW-1133">Transmembrane helix</keyword>
<name>A0A4Q7LPE7_9MICO</name>
<dbReference type="Pfam" id="PF00474">
    <property type="entry name" value="SSF"/>
    <property type="match status" value="1"/>
</dbReference>
<evidence type="ECO:0000256" key="2">
    <source>
        <dbReference type="ARBA" id="ARBA00006434"/>
    </source>
</evidence>
<keyword evidence="12" id="KW-1185">Reference proteome</keyword>
<keyword evidence="3" id="KW-0813">Transport</keyword>
<dbReference type="InterPro" id="IPR001734">
    <property type="entry name" value="Na/solute_symporter"/>
</dbReference>
<dbReference type="InterPro" id="IPR038377">
    <property type="entry name" value="Na/Glc_symporter_sf"/>
</dbReference>
<organism evidence="11 12">
    <name type="scientific">Microcella putealis</name>
    <dbReference type="NCBI Taxonomy" id="337005"/>
    <lineage>
        <taxon>Bacteria</taxon>
        <taxon>Bacillati</taxon>
        <taxon>Actinomycetota</taxon>
        <taxon>Actinomycetes</taxon>
        <taxon>Micrococcales</taxon>
        <taxon>Microbacteriaceae</taxon>
        <taxon>Microcella</taxon>
    </lineage>
</organism>
<dbReference type="Gene3D" id="1.20.1730.10">
    <property type="entry name" value="Sodium/glucose cotransporter"/>
    <property type="match status" value="1"/>
</dbReference>
<protein>
    <submittedName>
        <fullName evidence="11">Na+(H+)/acetate symporter ActP</fullName>
    </submittedName>
</protein>
<evidence type="ECO:0000256" key="6">
    <source>
        <dbReference type="ARBA" id="ARBA00022847"/>
    </source>
</evidence>
<dbReference type="PROSITE" id="PS50283">
    <property type="entry name" value="NA_SOLUT_SYMP_3"/>
    <property type="match status" value="1"/>
</dbReference>
<proteinExistence type="inferred from homology"/>
<evidence type="ECO:0000256" key="9">
    <source>
        <dbReference type="RuleBase" id="RU362091"/>
    </source>
</evidence>
<evidence type="ECO:0000313" key="11">
    <source>
        <dbReference type="EMBL" id="RZS56122.1"/>
    </source>
</evidence>
<feature type="transmembrane region" description="Helical" evidence="10">
    <location>
        <begin position="36"/>
        <end position="58"/>
    </location>
</feature>
<sequence length="552" mass="55561">MSDASVLHALAVAATRIPDAAGAAAAATSVSDATPASFGYAAIIIVTLTTVLVGALAVRLSRTTRDFYVASRTVPPWLNASAIGGEYLSAASVLGVAGLILLQGAGGLWFPIGYAAGYLMLLLFVAAPLRRSGAYTVPDFTGARLRSRSVRRATSVLVIVIGWFYIVPQLQGAALTVSIATGLPPWAGSVAVALIVGVIVAAGGMRSITFVQAFQFWLKLTAVALPAIVMLVVVGGRDLGVAAATAFPAALGPAAVNPYATASLAIALLLGTLGLPHVLVRFTTNPDGAAARRTTLITVALLVTFYVFPTTIGMLGRVFAPDLATAEQADSVALLLPGRLVDGLAGDLLGALIVAGAFGAFLSTSSGLVVSLAGVISQEVAGGTVRGFRVAALASTLVPLLVVLMIEPAGLAGSVGLVFAFTASTLSPLLVLGVWWRGLTARGALAGMLTGAVACAVAVGLGVLRVPGAGASGDGGDGSGGLGEALMGAAPLAADWAPWLQAALAAPAAWTIPLAVLVTVLVSRYGGGSPPVDVDRILARLHLPERRRPKPQ</sequence>
<feature type="transmembrane region" description="Helical" evidence="10">
    <location>
        <begin position="150"/>
        <end position="166"/>
    </location>
</feature>
<gene>
    <name evidence="11" type="ORF">EV141_1574</name>
</gene>
<feature type="transmembrane region" description="Helical" evidence="10">
    <location>
        <begin position="412"/>
        <end position="436"/>
    </location>
</feature>